<accession>A0ABP9UQR0</accession>
<organism evidence="3 4">
    <name type="scientific">Haloferula sargassicola</name>
    <dbReference type="NCBI Taxonomy" id="490096"/>
    <lineage>
        <taxon>Bacteria</taxon>
        <taxon>Pseudomonadati</taxon>
        <taxon>Verrucomicrobiota</taxon>
        <taxon>Verrucomicrobiia</taxon>
        <taxon>Verrucomicrobiales</taxon>
        <taxon>Verrucomicrobiaceae</taxon>
        <taxon>Haloferula</taxon>
    </lineage>
</organism>
<dbReference type="Gene3D" id="2.60.120.10">
    <property type="entry name" value="Jelly Rolls"/>
    <property type="match status" value="1"/>
</dbReference>
<dbReference type="InterPro" id="IPR013096">
    <property type="entry name" value="Cupin_2"/>
</dbReference>
<comment type="caution">
    <text evidence="3">The sequence shown here is derived from an EMBL/GenBank/DDBJ whole genome shotgun (WGS) entry which is preliminary data.</text>
</comment>
<protein>
    <recommendedName>
        <fullName evidence="2">Cupin type-2 domain-containing protein</fullName>
    </recommendedName>
</protein>
<keyword evidence="4" id="KW-1185">Reference proteome</keyword>
<dbReference type="InterPro" id="IPR051610">
    <property type="entry name" value="GPI/OXD"/>
</dbReference>
<dbReference type="SUPFAM" id="SSF51182">
    <property type="entry name" value="RmlC-like cupins"/>
    <property type="match status" value="1"/>
</dbReference>
<proteinExistence type="predicted"/>
<dbReference type="InterPro" id="IPR011051">
    <property type="entry name" value="RmlC_Cupin_sf"/>
</dbReference>
<evidence type="ECO:0000313" key="3">
    <source>
        <dbReference type="EMBL" id="GAA5482701.1"/>
    </source>
</evidence>
<dbReference type="Pfam" id="PF07883">
    <property type="entry name" value="Cupin_2"/>
    <property type="match status" value="1"/>
</dbReference>
<dbReference type="EMBL" id="BAABRI010000009">
    <property type="protein sequence ID" value="GAA5482701.1"/>
    <property type="molecule type" value="Genomic_DNA"/>
</dbReference>
<gene>
    <name evidence="3" type="ORF">Hsar01_01924</name>
</gene>
<feature type="domain" description="Cupin type-2" evidence="2">
    <location>
        <begin position="44"/>
        <end position="109"/>
    </location>
</feature>
<name>A0ABP9UQR0_9BACT</name>
<reference evidence="3 4" key="1">
    <citation type="submission" date="2024-02" db="EMBL/GenBank/DDBJ databases">
        <title>Haloferula sargassicola NBRC 104335.</title>
        <authorList>
            <person name="Ichikawa N."/>
            <person name="Katano-Makiyama Y."/>
            <person name="Hidaka K."/>
        </authorList>
    </citation>
    <scope>NUCLEOTIDE SEQUENCE [LARGE SCALE GENOMIC DNA]</scope>
    <source>
        <strain evidence="3 4">NBRC 104335</strain>
    </source>
</reference>
<evidence type="ECO:0000259" key="2">
    <source>
        <dbReference type="Pfam" id="PF07883"/>
    </source>
</evidence>
<dbReference type="PANTHER" id="PTHR35848">
    <property type="entry name" value="OXALATE-BINDING PROTEIN"/>
    <property type="match status" value="1"/>
</dbReference>
<dbReference type="InterPro" id="IPR014710">
    <property type="entry name" value="RmlC-like_jellyroll"/>
</dbReference>
<evidence type="ECO:0000313" key="4">
    <source>
        <dbReference type="Proteomes" id="UP001476282"/>
    </source>
</evidence>
<keyword evidence="1" id="KW-0479">Metal-binding</keyword>
<evidence type="ECO:0000256" key="1">
    <source>
        <dbReference type="ARBA" id="ARBA00022723"/>
    </source>
</evidence>
<dbReference type="RefSeq" id="WP_353566833.1">
    <property type="nucleotide sequence ID" value="NZ_BAABRI010000009.1"/>
</dbReference>
<dbReference type="Proteomes" id="UP001476282">
    <property type="component" value="Unassembled WGS sequence"/>
</dbReference>
<sequence>MSGKHVFITEAEALKEDFKGRTNYWLCRPGIADSEALQICRAVLPGGEGHDFHTHPELEEVIYVLEGEVEQWVEKERRLLTAGQVAVIPAGVVHATFNPGEADAMILAILSPGASEGPFAVDVSGEEPWKSLRG</sequence>